<feature type="transmembrane region" description="Helical" evidence="2">
    <location>
        <begin position="244"/>
        <end position="271"/>
    </location>
</feature>
<organism evidence="3 4">
    <name type="scientific">Botrimarina mediterranea</name>
    <dbReference type="NCBI Taxonomy" id="2528022"/>
    <lineage>
        <taxon>Bacteria</taxon>
        <taxon>Pseudomonadati</taxon>
        <taxon>Planctomycetota</taxon>
        <taxon>Planctomycetia</taxon>
        <taxon>Pirellulales</taxon>
        <taxon>Lacipirellulaceae</taxon>
        <taxon>Botrimarina</taxon>
    </lineage>
</organism>
<dbReference type="RefSeq" id="WP_145111460.1">
    <property type="nucleotide sequence ID" value="NZ_CP036349.1"/>
</dbReference>
<dbReference type="KEGG" id="bmei:Spa11_20160"/>
<feature type="transmembrane region" description="Helical" evidence="2">
    <location>
        <begin position="164"/>
        <end position="182"/>
    </location>
</feature>
<keyword evidence="2" id="KW-0812">Transmembrane</keyword>
<feature type="transmembrane region" description="Helical" evidence="2">
    <location>
        <begin position="219"/>
        <end position="238"/>
    </location>
</feature>
<keyword evidence="2" id="KW-0472">Membrane</keyword>
<protein>
    <recommendedName>
        <fullName evidence="5">DUF819 domain-containing protein</fullName>
    </recommendedName>
</protein>
<name>A0A518K7R3_9BACT</name>
<feature type="transmembrane region" description="Helical" evidence="2">
    <location>
        <begin position="33"/>
        <end position="53"/>
    </location>
</feature>
<feature type="transmembrane region" description="Helical" evidence="2">
    <location>
        <begin position="346"/>
        <end position="366"/>
    </location>
</feature>
<evidence type="ECO:0000313" key="3">
    <source>
        <dbReference type="EMBL" id="QDV73817.1"/>
    </source>
</evidence>
<dbReference type="Pfam" id="PF05684">
    <property type="entry name" value="DUF819"/>
    <property type="match status" value="1"/>
</dbReference>
<evidence type="ECO:0000313" key="4">
    <source>
        <dbReference type="Proteomes" id="UP000316426"/>
    </source>
</evidence>
<feature type="transmembrane region" description="Helical" evidence="2">
    <location>
        <begin position="123"/>
        <end position="144"/>
    </location>
</feature>
<evidence type="ECO:0000256" key="1">
    <source>
        <dbReference type="SAM" id="MobiDB-lite"/>
    </source>
</evidence>
<keyword evidence="2" id="KW-1133">Transmembrane helix</keyword>
<feature type="transmembrane region" description="Helical" evidence="2">
    <location>
        <begin position="317"/>
        <end position="339"/>
    </location>
</feature>
<accession>A0A518K7R3</accession>
<feature type="transmembrane region" description="Helical" evidence="2">
    <location>
        <begin position="372"/>
        <end position="398"/>
    </location>
</feature>
<gene>
    <name evidence="3" type="ORF">Spa11_20160</name>
</gene>
<proteinExistence type="predicted"/>
<dbReference type="InterPro" id="IPR008537">
    <property type="entry name" value="DUF819"/>
</dbReference>
<feature type="compositionally biased region" description="Basic and acidic residues" evidence="1">
    <location>
        <begin position="202"/>
        <end position="215"/>
    </location>
</feature>
<dbReference type="PANTHER" id="PTHR34289">
    <property type="entry name" value="PROTEIN, PUTATIVE (DUF819)-RELATED"/>
    <property type="match status" value="1"/>
</dbReference>
<feature type="transmembrane region" description="Helical" evidence="2">
    <location>
        <begin position="96"/>
        <end position="116"/>
    </location>
</feature>
<reference evidence="3 4" key="1">
    <citation type="submission" date="2019-02" db="EMBL/GenBank/DDBJ databases">
        <title>Deep-cultivation of Planctomycetes and their phenomic and genomic characterization uncovers novel biology.</title>
        <authorList>
            <person name="Wiegand S."/>
            <person name="Jogler M."/>
            <person name="Boedeker C."/>
            <person name="Pinto D."/>
            <person name="Vollmers J."/>
            <person name="Rivas-Marin E."/>
            <person name="Kohn T."/>
            <person name="Peeters S.H."/>
            <person name="Heuer A."/>
            <person name="Rast P."/>
            <person name="Oberbeckmann S."/>
            <person name="Bunk B."/>
            <person name="Jeske O."/>
            <person name="Meyerdierks A."/>
            <person name="Storesund J.E."/>
            <person name="Kallscheuer N."/>
            <person name="Luecker S."/>
            <person name="Lage O.M."/>
            <person name="Pohl T."/>
            <person name="Merkel B.J."/>
            <person name="Hornburger P."/>
            <person name="Mueller R.-W."/>
            <person name="Bruemmer F."/>
            <person name="Labrenz M."/>
            <person name="Spormann A.M."/>
            <person name="Op den Camp H."/>
            <person name="Overmann J."/>
            <person name="Amann R."/>
            <person name="Jetten M.S.M."/>
            <person name="Mascher T."/>
            <person name="Medema M.H."/>
            <person name="Devos D.P."/>
            <person name="Kaster A.-K."/>
            <person name="Ovreas L."/>
            <person name="Rohde M."/>
            <person name="Galperin M.Y."/>
            <person name="Jogler C."/>
        </authorList>
    </citation>
    <scope>NUCLEOTIDE SEQUENCE [LARGE SCALE GENOMIC DNA]</scope>
    <source>
        <strain evidence="3 4">Spa11</strain>
    </source>
</reference>
<dbReference type="AlphaFoldDB" id="A0A518K7R3"/>
<evidence type="ECO:0000256" key="2">
    <source>
        <dbReference type="SAM" id="Phobius"/>
    </source>
</evidence>
<evidence type="ECO:0008006" key="5">
    <source>
        <dbReference type="Google" id="ProtNLM"/>
    </source>
</evidence>
<feature type="transmembrane region" description="Helical" evidence="2">
    <location>
        <begin position="283"/>
        <end position="305"/>
    </location>
</feature>
<dbReference type="Proteomes" id="UP000316426">
    <property type="component" value="Chromosome"/>
</dbReference>
<keyword evidence="4" id="KW-1185">Reference proteome</keyword>
<feature type="region of interest" description="Disordered" evidence="1">
    <location>
        <begin position="196"/>
        <end position="218"/>
    </location>
</feature>
<sequence>MHPLIHPNDAWTLWAVIVSCTAGAIWLEQSYRWAATISGPVLALVAAMLLSNVGVMPAEAASYEFVGDYLVPLAIPLLLMRANLVRIVRDSGSMLFAFHFSVLGTILGAAVATLLLHRRIEDVADVAALMTASYIGGGVNFFAVKETFGVSESLTNPLLVADNFIMAGMFLVLISISGNAWIRRRYATSPLVDQVRQVTPQESDHDKAGEGERGGSRPIGIRDISASIAIALIVVALANQTSGLVVRCFAPSFVASILGNLFVMIAVYSMLAATVLSTVVSRIVGYEAIGGFLLYLFLFTIGLPADIPAVIQNAPVLLLFCLIIATTNLVVTLTLGRIFKIDLEDLVICVSATLGGPPTALALTIAKGWHRLTAPALLVGIWGYVIGTMLGITVGELLR</sequence>
<feature type="transmembrane region" description="Helical" evidence="2">
    <location>
        <begin position="10"/>
        <end position="27"/>
    </location>
</feature>
<dbReference type="PANTHER" id="PTHR34289:SF8">
    <property type="entry name" value="DUF819 DOMAIN-CONTAINING PROTEIN"/>
    <property type="match status" value="1"/>
</dbReference>
<dbReference type="EMBL" id="CP036349">
    <property type="protein sequence ID" value="QDV73817.1"/>
    <property type="molecule type" value="Genomic_DNA"/>
</dbReference>